<dbReference type="Proteomes" id="UP000632774">
    <property type="component" value="Unassembled WGS sequence"/>
</dbReference>
<dbReference type="InterPro" id="IPR016181">
    <property type="entry name" value="Acyl_CoA_acyltransferase"/>
</dbReference>
<dbReference type="CDD" id="cd04301">
    <property type="entry name" value="NAT_SF"/>
    <property type="match status" value="1"/>
</dbReference>
<accession>A0ABR9XI41</accession>
<evidence type="ECO:0000259" key="1">
    <source>
        <dbReference type="PROSITE" id="PS51186"/>
    </source>
</evidence>
<name>A0ABR9XI41_9SPHI</name>
<dbReference type="PANTHER" id="PTHR43792">
    <property type="entry name" value="GNAT FAMILY, PUTATIVE (AFU_ORTHOLOGUE AFUA_3G00765)-RELATED-RELATED"/>
    <property type="match status" value="1"/>
</dbReference>
<dbReference type="PROSITE" id="PS51186">
    <property type="entry name" value="GNAT"/>
    <property type="match status" value="1"/>
</dbReference>
<dbReference type="InterPro" id="IPR000182">
    <property type="entry name" value="GNAT_dom"/>
</dbReference>
<sequence>MNTNFDPFPVISTERLILRALTLTDSGELFKLRSDEQVNRYLDRPPTTTIEQAEAFIHKIAQVVQNRDGIYWVISRKDEPSLIGTICYWNFNVDKASADIGYELMPKYQRQGLMTEALQAVIDYGFDNMRLKMIIALTHPDNAVSAKLLKRTGFVLDERYGFVSEDNAEGQVVYIFSNSN</sequence>
<gene>
    <name evidence="2" type="ORF">IRJ18_11810</name>
</gene>
<evidence type="ECO:0000313" key="2">
    <source>
        <dbReference type="EMBL" id="MBE9667049.1"/>
    </source>
</evidence>
<protein>
    <submittedName>
        <fullName evidence="2">GNAT family N-acetyltransferase</fullName>
    </submittedName>
</protein>
<keyword evidence="3" id="KW-1185">Reference proteome</keyword>
<dbReference type="InterPro" id="IPR051531">
    <property type="entry name" value="N-acetyltransferase"/>
</dbReference>
<dbReference type="SUPFAM" id="SSF55729">
    <property type="entry name" value="Acyl-CoA N-acyltransferases (Nat)"/>
    <property type="match status" value="1"/>
</dbReference>
<comment type="caution">
    <text evidence="2">The sequence shown here is derived from an EMBL/GenBank/DDBJ whole genome shotgun (WGS) entry which is preliminary data.</text>
</comment>
<dbReference type="EMBL" id="JADFFM010000001">
    <property type="protein sequence ID" value="MBE9667049.1"/>
    <property type="molecule type" value="Genomic_DNA"/>
</dbReference>
<proteinExistence type="predicted"/>
<evidence type="ECO:0000313" key="3">
    <source>
        <dbReference type="Proteomes" id="UP000632774"/>
    </source>
</evidence>
<feature type="domain" description="N-acetyltransferase" evidence="1">
    <location>
        <begin position="16"/>
        <end position="179"/>
    </location>
</feature>
<organism evidence="2 3">
    <name type="scientific">Mucilaginibacter boryungensis</name>
    <dbReference type="NCBI Taxonomy" id="768480"/>
    <lineage>
        <taxon>Bacteria</taxon>
        <taxon>Pseudomonadati</taxon>
        <taxon>Bacteroidota</taxon>
        <taxon>Sphingobacteriia</taxon>
        <taxon>Sphingobacteriales</taxon>
        <taxon>Sphingobacteriaceae</taxon>
        <taxon>Mucilaginibacter</taxon>
    </lineage>
</organism>
<dbReference type="Pfam" id="PF13302">
    <property type="entry name" value="Acetyltransf_3"/>
    <property type="match status" value="1"/>
</dbReference>
<dbReference type="Gene3D" id="3.40.630.30">
    <property type="match status" value="1"/>
</dbReference>
<dbReference type="RefSeq" id="WP_194106403.1">
    <property type="nucleotide sequence ID" value="NZ_JADFFM010000001.1"/>
</dbReference>
<reference evidence="2 3" key="1">
    <citation type="submission" date="2020-10" db="EMBL/GenBank/DDBJ databases">
        <title>Mucilaginibacter mali sp. nov., isolated from rhizosphere soil of apple orchard.</title>
        <authorList>
            <person name="Lee J.-S."/>
            <person name="Kim H.S."/>
            <person name="Kim J.-S."/>
        </authorList>
    </citation>
    <scope>NUCLEOTIDE SEQUENCE [LARGE SCALE GENOMIC DNA]</scope>
    <source>
        <strain evidence="2 3">KCTC 23157</strain>
    </source>
</reference>